<dbReference type="InterPro" id="IPR050261">
    <property type="entry name" value="FrsA_esterase"/>
</dbReference>
<sequence>MIVTSEIKYKDEETICHGFLAYDNDTTHPRPCVLIAHDWGGRGQAVCEKAKQLANSGLVGFAVDMYGQAKLGKDKVEKRALMTPLREDRARLAARIVTAFNTVAQLPQVDPQKIAAMGYCFGGLCVLDLARAGVDVKGVISFHGTLYAPEDTIFMPISAKILVLHGYDDPLVPPQEVIQFANEMTQRKADWQIHLYGLTAHSFTDPTANDDEMGLHYNPTADHRSWKSTELFLKEIFHESES</sequence>
<dbReference type="EMBL" id="LNYL01000044">
    <property type="protein sequence ID" value="KTD25567.1"/>
    <property type="molecule type" value="Genomic_DNA"/>
</dbReference>
<dbReference type="PANTHER" id="PTHR22946:SF0">
    <property type="entry name" value="DIENELACTONE HYDROLASE DOMAIN-CONTAINING PROTEIN"/>
    <property type="match status" value="1"/>
</dbReference>
<name>A0A0W0VZT4_9GAMM</name>
<proteinExistence type="predicted"/>
<protein>
    <submittedName>
        <fullName evidence="2">Dienelactone hydrolase family protein</fullName>
    </submittedName>
</protein>
<organism evidence="2 3">
    <name type="scientific">Legionella maceachernii</name>
    <dbReference type="NCBI Taxonomy" id="466"/>
    <lineage>
        <taxon>Bacteria</taxon>
        <taxon>Pseudomonadati</taxon>
        <taxon>Pseudomonadota</taxon>
        <taxon>Gammaproteobacteria</taxon>
        <taxon>Legionellales</taxon>
        <taxon>Legionellaceae</taxon>
        <taxon>Legionella</taxon>
    </lineage>
</organism>
<dbReference type="OrthoDB" id="9787933at2"/>
<dbReference type="Pfam" id="PF01738">
    <property type="entry name" value="DLH"/>
    <property type="match status" value="1"/>
</dbReference>
<dbReference type="PATRIC" id="fig|466.6.peg.2038"/>
<accession>A0A0W0VZT4</accession>
<feature type="domain" description="Dienelactone hydrolase" evidence="1">
    <location>
        <begin position="24"/>
        <end position="236"/>
    </location>
</feature>
<reference evidence="2 3" key="1">
    <citation type="submission" date="2015-11" db="EMBL/GenBank/DDBJ databases">
        <title>Genomic analysis of 38 Legionella species identifies large and diverse effector repertoires.</title>
        <authorList>
            <person name="Burstein D."/>
            <person name="Amaro F."/>
            <person name="Zusman T."/>
            <person name="Lifshitz Z."/>
            <person name="Cohen O."/>
            <person name="Gilbert J.A."/>
            <person name="Pupko T."/>
            <person name="Shuman H.A."/>
            <person name="Segal G."/>
        </authorList>
    </citation>
    <scope>NUCLEOTIDE SEQUENCE [LARGE SCALE GENOMIC DNA]</scope>
    <source>
        <strain evidence="2 3">PX-1-G2-E2</strain>
    </source>
</reference>
<dbReference type="SUPFAM" id="SSF53474">
    <property type="entry name" value="alpha/beta-Hydrolases"/>
    <property type="match status" value="1"/>
</dbReference>
<dbReference type="InterPro" id="IPR029058">
    <property type="entry name" value="AB_hydrolase_fold"/>
</dbReference>
<keyword evidence="3" id="KW-1185">Reference proteome</keyword>
<evidence type="ECO:0000313" key="2">
    <source>
        <dbReference type="EMBL" id="KTD25567.1"/>
    </source>
</evidence>
<dbReference type="InterPro" id="IPR002925">
    <property type="entry name" value="Dienelactn_hydro"/>
</dbReference>
<evidence type="ECO:0000259" key="1">
    <source>
        <dbReference type="Pfam" id="PF01738"/>
    </source>
</evidence>
<keyword evidence="2" id="KW-0378">Hydrolase</keyword>
<dbReference type="GO" id="GO:0016787">
    <property type="term" value="F:hydrolase activity"/>
    <property type="evidence" value="ECO:0007669"/>
    <property type="project" value="UniProtKB-KW"/>
</dbReference>
<dbReference type="RefSeq" id="WP_058452679.1">
    <property type="nucleotide sequence ID" value="NZ_CAAAIB010000002.1"/>
</dbReference>
<gene>
    <name evidence="2" type="ORF">Lmac_1931</name>
</gene>
<evidence type="ECO:0000313" key="3">
    <source>
        <dbReference type="Proteomes" id="UP000054908"/>
    </source>
</evidence>
<dbReference type="Proteomes" id="UP000054908">
    <property type="component" value="Unassembled WGS sequence"/>
</dbReference>
<dbReference type="Gene3D" id="3.40.50.1820">
    <property type="entry name" value="alpha/beta hydrolase"/>
    <property type="match status" value="1"/>
</dbReference>
<dbReference type="AlphaFoldDB" id="A0A0W0VZT4"/>
<comment type="caution">
    <text evidence="2">The sequence shown here is derived from an EMBL/GenBank/DDBJ whole genome shotgun (WGS) entry which is preliminary data.</text>
</comment>
<dbReference type="STRING" id="466.Lmac_1931"/>
<dbReference type="PANTHER" id="PTHR22946">
    <property type="entry name" value="DIENELACTONE HYDROLASE DOMAIN-CONTAINING PROTEIN-RELATED"/>
    <property type="match status" value="1"/>
</dbReference>